<dbReference type="AlphaFoldDB" id="A0A4C1XAS5"/>
<dbReference type="Proteomes" id="UP000299102">
    <property type="component" value="Unassembled WGS sequence"/>
</dbReference>
<evidence type="ECO:0000313" key="3">
    <source>
        <dbReference type="Proteomes" id="UP000299102"/>
    </source>
</evidence>
<gene>
    <name evidence="2" type="ORF">EVAR_51504_1</name>
</gene>
<accession>A0A4C1XAS5</accession>
<keyword evidence="3" id="KW-1185">Reference proteome</keyword>
<organism evidence="2 3">
    <name type="scientific">Eumeta variegata</name>
    <name type="common">Bagworm moth</name>
    <name type="synonym">Eumeta japonica</name>
    <dbReference type="NCBI Taxonomy" id="151549"/>
    <lineage>
        <taxon>Eukaryota</taxon>
        <taxon>Metazoa</taxon>
        <taxon>Ecdysozoa</taxon>
        <taxon>Arthropoda</taxon>
        <taxon>Hexapoda</taxon>
        <taxon>Insecta</taxon>
        <taxon>Pterygota</taxon>
        <taxon>Neoptera</taxon>
        <taxon>Endopterygota</taxon>
        <taxon>Lepidoptera</taxon>
        <taxon>Glossata</taxon>
        <taxon>Ditrysia</taxon>
        <taxon>Tineoidea</taxon>
        <taxon>Psychidae</taxon>
        <taxon>Oiketicinae</taxon>
        <taxon>Eumeta</taxon>
    </lineage>
</organism>
<evidence type="ECO:0000256" key="1">
    <source>
        <dbReference type="SAM" id="MobiDB-lite"/>
    </source>
</evidence>
<sequence length="155" mass="17445">MTQIVHPHRPRRRLHGLELRSDGGIKAYRFVVRLLTRVIIGKGSLNLRKVGSFSFWHNLMTARSSRIRGSSVRDAPARLRRRRRRPARSPRRDTGDVQQLVYLKGRSPTMTCSRLAHAAAGAGGGLPPGSSRRAARLRRAPAGRLLQSTYHDYCC</sequence>
<feature type="region of interest" description="Disordered" evidence="1">
    <location>
        <begin position="67"/>
        <end position="96"/>
    </location>
</feature>
<protein>
    <submittedName>
        <fullName evidence="2">Uncharacterized protein</fullName>
    </submittedName>
</protein>
<name>A0A4C1XAS5_EUMVA</name>
<evidence type="ECO:0000313" key="2">
    <source>
        <dbReference type="EMBL" id="GBP60941.1"/>
    </source>
</evidence>
<proteinExistence type="predicted"/>
<reference evidence="2 3" key="1">
    <citation type="journal article" date="2019" name="Commun. Biol.">
        <title>The bagworm genome reveals a unique fibroin gene that provides high tensile strength.</title>
        <authorList>
            <person name="Kono N."/>
            <person name="Nakamura H."/>
            <person name="Ohtoshi R."/>
            <person name="Tomita M."/>
            <person name="Numata K."/>
            <person name="Arakawa K."/>
        </authorList>
    </citation>
    <scope>NUCLEOTIDE SEQUENCE [LARGE SCALE GENOMIC DNA]</scope>
</reference>
<dbReference type="EMBL" id="BGZK01000800">
    <property type="protein sequence ID" value="GBP60941.1"/>
    <property type="molecule type" value="Genomic_DNA"/>
</dbReference>
<comment type="caution">
    <text evidence="2">The sequence shown here is derived from an EMBL/GenBank/DDBJ whole genome shotgun (WGS) entry which is preliminary data.</text>
</comment>
<feature type="compositionally biased region" description="Basic residues" evidence="1">
    <location>
        <begin position="78"/>
        <end position="89"/>
    </location>
</feature>